<evidence type="ECO:0000313" key="7">
    <source>
        <dbReference type="Proteomes" id="UP001152747"/>
    </source>
</evidence>
<dbReference type="AlphaFoldDB" id="A0A9P1N6M2"/>
<dbReference type="OrthoDB" id="5825797at2759"/>
<keyword evidence="7" id="KW-1185">Reference proteome</keyword>
<keyword evidence="3" id="KW-0732">Signal</keyword>
<dbReference type="SMART" id="SM00241">
    <property type="entry name" value="ZP"/>
    <property type="match status" value="1"/>
</dbReference>
<keyword evidence="2" id="KW-1133">Transmembrane helix</keyword>
<evidence type="ECO:0000259" key="5">
    <source>
        <dbReference type="PROSITE" id="PS51034"/>
    </source>
</evidence>
<name>A0A9P1N6M2_9PELO</name>
<feature type="compositionally biased region" description="Basic and acidic residues" evidence="1">
    <location>
        <begin position="411"/>
        <end position="421"/>
    </location>
</feature>
<evidence type="ECO:0000259" key="4">
    <source>
        <dbReference type="PROSITE" id="PS50948"/>
    </source>
</evidence>
<dbReference type="PANTHER" id="PTHR47327:SF1">
    <property type="entry name" value="RE15579P"/>
    <property type="match status" value="1"/>
</dbReference>
<evidence type="ECO:0000256" key="2">
    <source>
        <dbReference type="SAM" id="Phobius"/>
    </source>
</evidence>
<feature type="compositionally biased region" description="Basic residues" evidence="1">
    <location>
        <begin position="422"/>
        <end position="437"/>
    </location>
</feature>
<dbReference type="GO" id="GO:0009653">
    <property type="term" value="P:anatomical structure morphogenesis"/>
    <property type="evidence" value="ECO:0007669"/>
    <property type="project" value="TreeGrafter"/>
</dbReference>
<feature type="region of interest" description="Disordered" evidence="1">
    <location>
        <begin position="411"/>
        <end position="438"/>
    </location>
</feature>
<feature type="signal peptide" evidence="3">
    <location>
        <begin position="1"/>
        <end position="15"/>
    </location>
</feature>
<dbReference type="InterPro" id="IPR003609">
    <property type="entry name" value="Pan_app"/>
</dbReference>
<proteinExistence type="predicted"/>
<evidence type="ECO:0000313" key="6">
    <source>
        <dbReference type="EMBL" id="CAI5451794.1"/>
    </source>
</evidence>
<sequence length="758" mass="85043">MIFLILPFLLQYTFGCTDKGLTAVYVVPGGTKLPNSASACFTSCATGNCTGVVFQDGGERCITIDKNNFFGSINETDYIEKTCVKKIPNKLIAFEWTDRILIDHTQKIVKSENKFKCVEECAKEKSFPCVSLMFYPESQDCLLNSASSTSANLKMDTSGYPVFYMELQGVKESVEHCLNAYRMIGYDEIEVRGETKLYDGKGGLEKCVDRCEDCDFVVYNEIFSECFVVSFDPSGQILDFINDEYQVITNACSSYNKHCNSLYVSYDNVIKSKCLEECTLDSTCQFVYQSANGTNCVVTRRKMSLPLVAQRLCADVDDLDDGSALLFDEFGTCSKNPTGQLISKNVELHQCMQLCVTHPTKSCEAISYTLDKSCYLSNDLSAEVVSDDESTGCKIFSLNVITFAIEKEKKEDEKKAGESKKKQSSKKTNRPKLHSAGKSHMEDIRIATHCNYGEMTVKITTNSVLDKGQVYVRNGHQNCSASINSEGHATLHIPHNSTFCPVSKNGDILEAVVVVSKNLKNGNNTLITVDDQLFKVRCDYSNQKKSIVVAKSMNLRSPNYSNLQLNGPVKMKPMSMELRNKRETLSAKQVQLGQSLDLIFKAPKMEKGQVYIRRCIAVDSENDEKIVLINNGCATQNAKEYVLRGEIQESSEGFILPFRAFRFRQGESVRIECEVKYCKKCKKSKCTARSRRSLTTAEDPADDLIHAELLVSSKSDSIFKNEGYCLNAAHFNILTASISLLIVLQLIILFYFFYRRKY</sequence>
<evidence type="ECO:0008006" key="8">
    <source>
        <dbReference type="Google" id="ProtNLM"/>
    </source>
</evidence>
<organism evidence="6 7">
    <name type="scientific">Caenorhabditis angaria</name>
    <dbReference type="NCBI Taxonomy" id="860376"/>
    <lineage>
        <taxon>Eukaryota</taxon>
        <taxon>Metazoa</taxon>
        <taxon>Ecdysozoa</taxon>
        <taxon>Nematoda</taxon>
        <taxon>Chromadorea</taxon>
        <taxon>Rhabditida</taxon>
        <taxon>Rhabditina</taxon>
        <taxon>Rhabditomorpha</taxon>
        <taxon>Rhabditoidea</taxon>
        <taxon>Rhabditidae</taxon>
        <taxon>Peloderinae</taxon>
        <taxon>Caenorhabditis</taxon>
    </lineage>
</organism>
<dbReference type="SUPFAM" id="SSF57414">
    <property type="entry name" value="Hairpin loop containing domain-like"/>
    <property type="match status" value="1"/>
</dbReference>
<dbReference type="EMBL" id="CANHGI010000005">
    <property type="protein sequence ID" value="CAI5451794.1"/>
    <property type="molecule type" value="Genomic_DNA"/>
</dbReference>
<feature type="domain" description="ZP" evidence="5">
    <location>
        <begin position="449"/>
        <end position="693"/>
    </location>
</feature>
<dbReference type="PANTHER" id="PTHR47327">
    <property type="entry name" value="FI18240P1-RELATED"/>
    <property type="match status" value="1"/>
</dbReference>
<reference evidence="6" key="1">
    <citation type="submission" date="2022-11" db="EMBL/GenBank/DDBJ databases">
        <authorList>
            <person name="Kikuchi T."/>
        </authorList>
    </citation>
    <scope>NUCLEOTIDE SEQUENCE</scope>
    <source>
        <strain evidence="6">PS1010</strain>
    </source>
</reference>
<evidence type="ECO:0000256" key="1">
    <source>
        <dbReference type="SAM" id="MobiDB-lite"/>
    </source>
</evidence>
<dbReference type="PROSITE" id="PS50948">
    <property type="entry name" value="PAN"/>
    <property type="match status" value="1"/>
</dbReference>
<accession>A0A9P1N6M2</accession>
<feature type="domain" description="Apple" evidence="4">
    <location>
        <begin position="83"/>
        <end position="168"/>
    </location>
</feature>
<dbReference type="CDD" id="cd01099">
    <property type="entry name" value="PAN_AP_HGF"/>
    <property type="match status" value="1"/>
</dbReference>
<feature type="transmembrane region" description="Helical" evidence="2">
    <location>
        <begin position="733"/>
        <end position="754"/>
    </location>
</feature>
<dbReference type="InterPro" id="IPR001507">
    <property type="entry name" value="ZP_dom"/>
</dbReference>
<dbReference type="PROSITE" id="PS51034">
    <property type="entry name" value="ZP_2"/>
    <property type="match status" value="1"/>
</dbReference>
<dbReference type="Proteomes" id="UP001152747">
    <property type="component" value="Unassembled WGS sequence"/>
</dbReference>
<dbReference type="SMART" id="SM00473">
    <property type="entry name" value="PAN_AP"/>
    <property type="match status" value="3"/>
</dbReference>
<dbReference type="Gene3D" id="3.50.4.10">
    <property type="entry name" value="Hepatocyte Growth Factor"/>
    <property type="match status" value="1"/>
</dbReference>
<feature type="chain" id="PRO_5040320093" description="ZP domain-containing protein" evidence="3">
    <location>
        <begin position="16"/>
        <end position="758"/>
    </location>
</feature>
<keyword evidence="2" id="KW-0472">Membrane</keyword>
<gene>
    <name evidence="6" type="ORF">CAMP_LOCUS14431</name>
</gene>
<comment type="caution">
    <text evidence="6">The sequence shown here is derived from an EMBL/GenBank/DDBJ whole genome shotgun (WGS) entry which is preliminary data.</text>
</comment>
<protein>
    <recommendedName>
        <fullName evidence="8">ZP domain-containing protein</fullName>
    </recommendedName>
</protein>
<dbReference type="InterPro" id="IPR052774">
    <property type="entry name" value="Celegans_DevNeuronal_Protein"/>
</dbReference>
<evidence type="ECO:0000256" key="3">
    <source>
        <dbReference type="SAM" id="SignalP"/>
    </source>
</evidence>
<keyword evidence="2" id="KW-0812">Transmembrane</keyword>
<dbReference type="Pfam" id="PF00024">
    <property type="entry name" value="PAN_1"/>
    <property type="match status" value="1"/>
</dbReference>